<dbReference type="InterPro" id="IPR002890">
    <property type="entry name" value="MG2"/>
</dbReference>
<reference evidence="7" key="1">
    <citation type="submission" date="2015-10" db="EMBL/GenBank/DDBJ databases">
        <authorList>
            <person name="Lehtovirta-Morley L.E."/>
            <person name="Vieille C."/>
        </authorList>
    </citation>
    <scope>NUCLEOTIDE SEQUENCE [LARGE SCALE GENOMIC DNA]</scope>
</reference>
<dbReference type="InterPro" id="IPR013320">
    <property type="entry name" value="ConA-like_dom_sf"/>
</dbReference>
<keyword evidence="1" id="KW-0732">Signal</keyword>
<dbReference type="Pfam" id="PF01835">
    <property type="entry name" value="MG2"/>
    <property type="match status" value="1"/>
</dbReference>
<feature type="region of interest" description="Disordered" evidence="3">
    <location>
        <begin position="44"/>
        <end position="65"/>
    </location>
</feature>
<feature type="domain" description="LamG-like jellyroll fold" evidence="5">
    <location>
        <begin position="430"/>
        <end position="582"/>
    </location>
</feature>
<keyword evidence="4" id="KW-0472">Membrane</keyword>
<dbReference type="InterPro" id="IPR006558">
    <property type="entry name" value="LamG-like"/>
</dbReference>
<evidence type="ECO:0000256" key="4">
    <source>
        <dbReference type="SAM" id="Phobius"/>
    </source>
</evidence>
<feature type="region of interest" description="Disordered" evidence="3">
    <location>
        <begin position="2358"/>
        <end position="2398"/>
    </location>
</feature>
<evidence type="ECO:0000256" key="3">
    <source>
        <dbReference type="SAM" id="MobiDB-lite"/>
    </source>
</evidence>
<dbReference type="Proteomes" id="UP000196239">
    <property type="component" value="Chromosome 1"/>
</dbReference>
<accession>A0A128A4R2</accession>
<evidence type="ECO:0000313" key="7">
    <source>
        <dbReference type="Proteomes" id="UP000196239"/>
    </source>
</evidence>
<proteinExistence type="predicted"/>
<evidence type="ECO:0000259" key="5">
    <source>
        <dbReference type="SMART" id="SM00560"/>
    </source>
</evidence>
<keyword evidence="7" id="KW-1185">Reference proteome</keyword>
<keyword evidence="2" id="KW-1015">Disulfide bond</keyword>
<dbReference type="KEGG" id="ndv:NDEV_1547"/>
<evidence type="ECO:0000256" key="2">
    <source>
        <dbReference type="ARBA" id="ARBA00023157"/>
    </source>
</evidence>
<keyword evidence="4" id="KW-0812">Transmembrane</keyword>
<feature type="compositionally biased region" description="Gly residues" evidence="3">
    <location>
        <begin position="2370"/>
        <end position="2380"/>
    </location>
</feature>
<feature type="compositionally biased region" description="Low complexity" evidence="3">
    <location>
        <begin position="2381"/>
        <end position="2394"/>
    </location>
</feature>
<protein>
    <recommendedName>
        <fullName evidence="5">LamG-like jellyroll fold domain-containing protein</fullName>
    </recommendedName>
</protein>
<feature type="transmembrane region" description="Helical" evidence="4">
    <location>
        <begin position="215"/>
        <end position="235"/>
    </location>
</feature>
<feature type="transmembrane region" description="Helical" evidence="4">
    <location>
        <begin position="186"/>
        <end position="203"/>
    </location>
</feature>
<feature type="compositionally biased region" description="Low complexity" evidence="3">
    <location>
        <begin position="2358"/>
        <end position="2369"/>
    </location>
</feature>
<keyword evidence="4" id="KW-1133">Transmembrane helix</keyword>
<dbReference type="Pfam" id="PF13385">
    <property type="entry name" value="Laminin_G_3"/>
    <property type="match status" value="1"/>
</dbReference>
<sequence>MLFFCGVMLLTCASMGAVKYNSNYISYNYLSLFTFQKNGQVYDSDDPQNENSAIMKKPKRSKLDDSENELYTDTHADLKQILSGDFENISTKKPKKARTDLIFESHNVMMSITDEFTQFETDTGLNNILLFNHDLNSVLVQDLSKLTKSIESQIMIPYFFDALYKKDTTINTTQISGLDVTDENELATLLLFSCIVMFVLVSGKNEKIKLKNTKFLSIFFIVILLSSVTLTPFALGQRYWGMAFAEPFNSTNNTLSDGITPSVINSTLNNINETNSTQSNNGTTNYDLPALSTGLVAENLTNSTESHSLSHDLSDAIGIYENSTILQNNTSGLIGSNIALDSLGIGSNVTISHNETAFVMTGNSSLSTDLTISDSVKATKIGIPLPNATKSWSFASDNDTVGKTKIQNNTLKLQGNGYIRQSLNSTNVLKNFTISAWVKPDYSQGSPVFAVISKTNQFALDLNNNIPPVRAATFSIFDGVRWSTINSTLSIPENSWTYLAGVYNGTSISLYVNGTLQSSYNLQGVLTVSDDGHLVPVNPDEISSNYDVVIGASINPTRSSVMDKFSGDIQNVNFYKDVLGPEQISKIYQQNTKTANQNTMLDEGLQMTDSIVMSLNNSTNSTAISTMQVVPTIKNTKASYSIGENPEFVFKVFKDSDLKKIRTEIRQTIQQNIWNEKNSTISVKILAPNGTQIPVNVQFTKLKEGQFDIKIPSKRFGKPGMYTIQTTLVKNGKTYTTQEQYAWGLVSVNTDRSIYRPGQMANMTIVVLDSHGSPVCNADVSMNIVSPDSTTTLLSSENGIIQGSECGLYDAQYRTASEGNYTVNVSAKENSINTNFSTSFLVQNNFAFDIVRTAQSKIDPKSNPNLFNVKIDVASFTNATNVTIKESVPAVFDVTTDGTVQTVGDTKTISWNRDLVANKTSAQYSYSVPMIFPQLYALGPAKISYGNNIFVESRQWFVANDPPADTIQFDGVPTSQGFSTTATNTEKNMSFTIGSNPNRLLLVQVAVNSASATITAFWKGIQLTPIGTGNQNTTKTVKFFYLVNPPAGTDNIVVDTSTNTKGVVGAYSLYGVDQTTPVIKSGTNTKATSAAPGITLTNSKANSLLIDLAENTAAVFDTSSCATCTIAWNNNGGASTIQAGSQWVRTTTAGASTAFSWTLASSKPWIMTGVEVVPAGIMGQNETMNISEQINMTTNKILADSVLMNDQISASRLVNASEISDNIGISEQLSANRTRHLSLSDNISISEQVTTLHFNEHYYDGLPVTVTTISTSLASFTPGISAGDNLIIVSAQFNASSTTPLTTVSSGNLQLKKNGVTLTSNPFDINIEGDLSGTEQASTVLLYKDTGASANPTYDVTALASQTISGEVKILVIHEAPNSSFGNSTVVALPSAKSTLFSHTSSVPSGDNLVIAEINLHDTGASRTFAAGALTIDRSGNTLSSNVNTVKLDVSTGVITSHSILLIASDTNAPANPTYDITTDPSNTGVNGQAQVFVIQGLKYSFVNGAKITTVGTSDTQLASGNILTNGANDKIATIAAVETIATTSVRTISPGGMKLSVGGVVQSTNEFGMDLKASGIPFRDHVLLDSNNNFGQNPIFNVTEAQSNPSGITAAANIATIDLNVRSTSLTDNMEMTELVNATGIKSKSLFDTVGISEQISRSRLVNTALSTDQVSISDQVSAMRIAKLSLSDSLTISEHNTELRFNDHYYDGLPVTITISATNMARYTPEIPAGDNIIIVSAQFDGSATSSITTVSGGNLQLKKNGVTLTSNPFDINIEGDLSGTKQASTVLLYKDTGASANPTYDVTALASQTISGEVKILVIHEAPNSSFGNSTVVALPSAKSTLFSHTSSVPSGDNLVLAEINLHNTVSGTRTFAAGALTIDRSGNILSSNENAFTLDGSSAVINSHSVLLIASDTNAPANPTYDITTDPSNTGVNGQAQVFVIHGLKYSFVDGSNTALTTTDTTLATNSITTNGNIDTIASIAAVETKDTGTTVKTISPGSMKIVNGSTVLASNEFGIELKSSGTQFRDHVLLDSNNNFGQNPTFGVTEAQSTASGVNGETKVVLIDLSSKSIGLTDSMSMSIVPSFGKSVSVSDSVGMSETMSTSSGPSVSVSDSVTMSESVATKHNVVLNRSDNVTTSDGIEVTKGGSNQVIIGDTTQAVTIQSGKTDLLISDNDTALSTVNIPSNVSTATLNYSKIASTNSSSTTIGIVNSLEIKKDLDGNGVSDIQVMLPTNITINGDSSWKGDITVPTVTSAPTIPITEGQTITVSKTIEIGSSKVSLSFDKAVRILFIGESGKKVGYFNSNTSFTEITQACSDDTQTTNDGLASGGNCKIDVGNDLVIWTKHFTGFSTFTTASSSSSASSTLGGGSSGGGSTGAATSGVGASSSSSNEGGEGPYLKIQKISYDICDKQVVQVQIGTDVNSTNPMVIIRTSLTGVVYATLVSEQPYEKENVNATVRQLVYEASVSPQEKSFEVLALESVGHNVFSVGKTVDVTGCSANFDFTHIGPMMTPTEIDTSAPKIFDVKLQAGNKTKILSSEDNIFTDSQPLSVFAIVDSNAALDNMELRFTKLGDDVSNYQIITMTATPLQISNTTYILSGMIPKEMLQSPSISYWVYVKNSVGKTSESDHYDIGVKPSYAVKGKLEFDLKRQNRAEGSTGTPIAYFTNYSDGPLYGTVSLIVNGTVVYTSPVQEFGENQTAVPLEWKTQTLGDTVTHQLYVVAKFYGKSIISDTQQVTTFHATKSVPISLSPINIDMLKDKGGNVIASPQILYASYAHTDSENFKVIAPDGTCVIGLIGCLVTSSTNGTQQYSSIKIGDQNYRVRYFEGSTLERFTISSVDPIVGQWHVEIDSNGKPQHNVITDNVSLDIKYFDTK</sequence>
<dbReference type="Gene3D" id="2.60.120.200">
    <property type="match status" value="1"/>
</dbReference>
<dbReference type="SUPFAM" id="SSF49899">
    <property type="entry name" value="Concanavalin A-like lectins/glucanases"/>
    <property type="match status" value="1"/>
</dbReference>
<organism evidence="6 7">
    <name type="scientific">Nitrosotalea devaniterrae</name>
    <dbReference type="NCBI Taxonomy" id="1078905"/>
    <lineage>
        <taxon>Archaea</taxon>
        <taxon>Nitrososphaerota</taxon>
        <taxon>Nitrososphaeria</taxon>
        <taxon>Nitrosotaleales</taxon>
        <taxon>Nitrosotaleaceae</taxon>
        <taxon>Nitrosotalea</taxon>
    </lineage>
</organism>
<evidence type="ECO:0000256" key="1">
    <source>
        <dbReference type="ARBA" id="ARBA00022729"/>
    </source>
</evidence>
<dbReference type="Gene3D" id="2.60.40.1930">
    <property type="match status" value="1"/>
</dbReference>
<dbReference type="SMART" id="SM00560">
    <property type="entry name" value="LamGL"/>
    <property type="match status" value="1"/>
</dbReference>
<name>A0A128A4R2_9ARCH</name>
<dbReference type="GO" id="GO:0004866">
    <property type="term" value="F:endopeptidase inhibitor activity"/>
    <property type="evidence" value="ECO:0007669"/>
    <property type="project" value="InterPro"/>
</dbReference>
<gene>
    <name evidence="6" type="ORF">NDEV_1547</name>
</gene>
<evidence type="ECO:0000313" key="6">
    <source>
        <dbReference type="EMBL" id="CUR52312.1"/>
    </source>
</evidence>
<dbReference type="EMBL" id="LN890280">
    <property type="protein sequence ID" value="CUR52312.1"/>
    <property type="molecule type" value="Genomic_DNA"/>
</dbReference>